<feature type="region of interest" description="Disordered" evidence="8">
    <location>
        <begin position="2288"/>
        <end position="2320"/>
    </location>
</feature>
<feature type="compositionally biased region" description="Low complexity" evidence="8">
    <location>
        <begin position="136"/>
        <end position="151"/>
    </location>
</feature>
<feature type="domain" description="Ketosynthase family 3 (KS3)" evidence="10">
    <location>
        <begin position="2316"/>
        <end position="2740"/>
    </location>
</feature>
<dbReference type="Pfam" id="PF02801">
    <property type="entry name" value="Ketoacyl-synt_C"/>
    <property type="match status" value="3"/>
</dbReference>
<dbReference type="InterPro" id="IPR054514">
    <property type="entry name" value="RhiE-like_linker"/>
</dbReference>
<feature type="compositionally biased region" description="Polar residues" evidence="8">
    <location>
        <begin position="1382"/>
        <end position="1396"/>
    </location>
</feature>
<comment type="pathway">
    <text evidence="2">Antibiotic biosynthesis.</text>
</comment>
<evidence type="ECO:0000313" key="12">
    <source>
        <dbReference type="Proteomes" id="UP000678016"/>
    </source>
</evidence>
<dbReference type="InterPro" id="IPR014030">
    <property type="entry name" value="Ketoacyl_synth_N"/>
</dbReference>
<feature type="compositionally biased region" description="Pro residues" evidence="8">
    <location>
        <begin position="1268"/>
        <end position="1277"/>
    </location>
</feature>
<keyword evidence="7" id="KW-0677">Repeat</keyword>
<dbReference type="PROSITE" id="PS00012">
    <property type="entry name" value="PHOSPHOPANTETHEINE"/>
    <property type="match status" value="4"/>
</dbReference>
<sequence length="2744" mass="294177">MTHYDNDAPEEQATAYLKRHLSEVTKLPVDLIDAHTPFEDFGIDSVMATTMTARMEDALGPLPKTLFFEFRTLRELSGHLVATRRSELLALFGDAGDTGAAGEGTKGPTTGRPAPRTGVRGAGAPRRKSLDSTRWSAAGAAAPSARRVSAVPPAPTEERGLDIAIIGLAGRYPKARTLDEFWANLAAGRDCVTEIPASRWDHGAYFDPDPDAPGKTYSRWGGFLDGVDEFDPLFFNISPTEAELMDPQERLFLQCVHDTLEDAGYTSARLNEPEGSAARARVGVYAGVMYEEYQLYGAQEQVLGNPVAVSGNASAVANRVSYFFDFHGPSMAVDTMCSSSLTAIHLACQSIRSGGCDAAIAGGVNVSVHPNKYLMLGRGKFVSGTGRCESFGRGADGYVPAEGVGAVLLKPLERAVRDGDRVHGVIRGAVVNHGGRTNGYSVPSPVAQARCVTDAWRQAGIDPRTMGYVEAHGTGTPLGDPIEIAGLTRAFRDHTGDDRFCAIGSVKSNIGHAESAAGVSGLTKVLLQMRHGKLAPSLHSAETNPNIDFDTTPFTVQRTLADWRRPTAAVDGAEREAPRLAGLSSFGAGGSNAHLVVEEYLPAPGEAAEPAVAGPAPVVLSARDPERLRERAERLVDWIGDEELSDRDLASLARTLQVGREAMRERLGLVVDTMPDLVARLRDFLAGRSGADGTLRGRSGGDTDDLARLAAEEDLPGALARRDLAKLVELWVKGVTVDWDALHDGRPPARIALPSYPFARDRYWIDTSRTTAALARDNTDRRTSPLLFTESWEPEELPARRTGTPRTLVCLHTGAGDRAEIARAAQRLDAESTPVFVARGRGYARTSEHTYETDDQDLDACVRVFEDIRARHGAVDGVLNLWTLEGGSDPGAYTATVHVLQAIAASGLPVGRVLQAGEFRDGTERAYLESWLGFERSLGRVLPGVEFAAVLEDSRDSGDGTAPGAWFTRLWEELSAERSVSTLHRGGVRHVSRVRSSTLAPSGDLLRRGGTYLITGGTGGLGLLFAEHLARTRSARMVLTGRSPLDADKRRHMARIEELGGEVLYGRADAADRRAMREVLAAARERFGPLHGVVHAAGSAESGSLLSNDARSLRDRMSAKVDGTRVLDELLAAEPLDFFCLFSSTSAVLGDFGSCGYAVANRFQTAYARHRDEQVRRGTLSGATVAVNWPLWRQGGMGFDDAQGAELYLSTSGLRLLEEEEGVDLFERLLGQGRAQQIVMAGETERVRRMLGVDPPDEEPHRHENPTPAHPDGPSPVPETGHADLDALVLSDLETAIGATLRVPREQIHADESLSQLGFDSITLTKLATALSQRYTVEVLPSVFFSHPTPQKLVSHLVSEHGEALRRRYAAPSAEAVGPPGESTSEPPAGQRSASAARSEPGTATAPEPIAIVGMSGRFPAADSVDGFWRILTEGEDVLSPVPEDRRADWSELAAEERERVRCGFVPGIAEFDPAFFEISPREAQSMDPRQRLLLQEAWRALEDAGYGERRLRAGEVGMFVGAEQGDYAHLSGVRGGITAQHEAIMASRLAYLLDLSGPVLAVNTACSSGLAAAHQACTSLRGGECDTAVVAGVNLNSTARVYVETGKAGMLSGSGVCHAFDKRADGMVLGEAIVAIVLKRLSRAEADGDRVLAVVRGSGMNYDGRTNGITAPNGAAQTRLYRSVYRRHGIDPERIGHVVAHGTGTRLGDPVEVNALNEAFKERTTSTGFAALTSTKTNVGHTLAASGLVNLVALVQSLRHGVIPASLHCEQESDYIAWADSPFYVNKAARPWRTGPTGTRLGAVSSFGMSGTNVHMVVESHPERPRPLPARAPARLLLVSAKTSEALRERVRELRLALAQGECDASRLGDAAYTLMAGRHHFAHRRAFLVLDAEDALDALAAAERGGPNDALHHGEVPRDRTAAPLDAQARAVLDGLAEPGVPAERYREALRALADLYCRGADPEWPELFADDQPRFIALPGYPFARSRHWATDERPARPTAGEPTPAPKVEPATTRVGADARPVPERAEALGAGAQVLLRSPDTMAVVPSPPVDKPRNVVLEDLGGPGERSVAAQAPAAPEHPVAGPVRSVGRLRRELRSGLAEVLYLPESGIDIGGNFMELGLDSIVGVEWTKALNKEYGTSLSATRLYDYPSVRELADFLHGELTRSAAESADRPAPEPGRAPEQVPAPAPASDTAADGPVRSRSAFVDELRASLAEALFLDPAEVDARRDFVELGMDSIIGAEWVKDINRAYGTSISATRLYDHPTVLELVAFLETLLPAEEAAPPGAAADTTPEPAALPAPAGGAPPRPGDRAAVIGMSGRYPEAENLRRYWANLRDGRDSVREVPPSRWDVAEHYDPRPGRKGKTYCKWMGYLEDADRFDPLFFNISPVEAEGLDPQQRLFLQEAYRAFEDAGYDPSSLSRKKCGVFLGVSGNEYSFLVFRDGEETNAATSGSNAIAAARIAYFLNLKGPAIALDTACSSSLVALHLAQQALASHEIDLALVGGVSLYLLPDTFVGMSEAGMLSPRGRCRSFDNGADGFVPGEGVGALVLKRTEDAEADHDHIYGVVAASGTNQDGKTNGITAPSANSQMELVRSVYDRHGIDAASIGYVEMHGTGTRLGDPIELDALGTVYRERGVPTGSCAIGSVKSNIGHASEAAGVAGVHKVLLGMRHGLLAPTLHFQTPNEHFDFDHSPFRVNTGLRPWEARSDREPRRAAVSSFGFSGTNAHVVLEEYRHA</sequence>
<dbReference type="InterPro" id="IPR014031">
    <property type="entry name" value="Ketoacyl_synth_C"/>
</dbReference>
<dbReference type="InterPro" id="IPR057326">
    <property type="entry name" value="KR_dom"/>
</dbReference>
<dbReference type="RefSeq" id="WP_212640056.1">
    <property type="nucleotide sequence ID" value="NZ_CP074132.1"/>
</dbReference>
<dbReference type="Pfam" id="PF22621">
    <property type="entry name" value="CurL-like_PKS_C"/>
    <property type="match status" value="1"/>
</dbReference>
<reference evidence="12" key="1">
    <citation type="submission" date="2021-05" db="EMBL/GenBank/DDBJ databases">
        <title>Direct Submission.</title>
        <authorList>
            <person name="Li K."/>
            <person name="Gao J."/>
        </authorList>
    </citation>
    <scope>NUCLEOTIDE SEQUENCE [LARGE SCALE GENOMIC DNA]</scope>
    <source>
        <strain evidence="12">HDS12</strain>
    </source>
</reference>
<feature type="domain" description="Ketosynthase family 3 (KS3)" evidence="10">
    <location>
        <begin position="160"/>
        <end position="599"/>
    </location>
</feature>
<evidence type="ECO:0000313" key="11">
    <source>
        <dbReference type="EMBL" id="QUX26968.1"/>
    </source>
</evidence>
<dbReference type="PROSITE" id="PS52004">
    <property type="entry name" value="KS3_2"/>
    <property type="match status" value="3"/>
</dbReference>
<evidence type="ECO:0000259" key="9">
    <source>
        <dbReference type="PROSITE" id="PS50075"/>
    </source>
</evidence>
<dbReference type="SMART" id="SM01294">
    <property type="entry name" value="PKS_PP_betabranch"/>
    <property type="match status" value="3"/>
</dbReference>
<dbReference type="Gene3D" id="3.40.47.10">
    <property type="match status" value="3"/>
</dbReference>
<dbReference type="InterPro" id="IPR036291">
    <property type="entry name" value="NAD(P)-bd_dom_sf"/>
</dbReference>
<dbReference type="PANTHER" id="PTHR43775:SF37">
    <property type="entry name" value="SI:DKEY-61P9.11"/>
    <property type="match status" value="1"/>
</dbReference>
<dbReference type="InterPro" id="IPR032821">
    <property type="entry name" value="PKS_assoc"/>
</dbReference>
<keyword evidence="6" id="KW-0808">Transferase</keyword>
<feature type="domain" description="Carrier" evidence="9">
    <location>
        <begin position="8"/>
        <end position="84"/>
    </location>
</feature>
<dbReference type="Pfam" id="PF00109">
    <property type="entry name" value="ketoacyl-synt"/>
    <property type="match status" value="3"/>
</dbReference>
<comment type="subcellular location">
    <subcellularLocation>
        <location evidence="1">Cytoplasm</location>
    </subcellularLocation>
</comment>
<feature type="domain" description="Carrier" evidence="9">
    <location>
        <begin position="2206"/>
        <end position="2283"/>
    </location>
</feature>
<feature type="domain" description="Carrier" evidence="9">
    <location>
        <begin position="2091"/>
        <end position="2168"/>
    </location>
</feature>
<feature type="region of interest" description="Disordered" evidence="8">
    <location>
        <begin position="2067"/>
        <end position="2087"/>
    </location>
</feature>
<keyword evidence="4" id="KW-0963">Cytoplasm</keyword>
<organism evidence="11 12">
    <name type="scientific">Nocardiopsis akebiae</name>
    <dbReference type="NCBI Taxonomy" id="2831968"/>
    <lineage>
        <taxon>Bacteria</taxon>
        <taxon>Bacillati</taxon>
        <taxon>Actinomycetota</taxon>
        <taxon>Actinomycetes</taxon>
        <taxon>Streptosporangiales</taxon>
        <taxon>Nocardiopsidaceae</taxon>
        <taxon>Nocardiopsis</taxon>
    </lineage>
</organism>
<dbReference type="SUPFAM" id="SSF47336">
    <property type="entry name" value="ACP-like"/>
    <property type="match status" value="4"/>
</dbReference>
<protein>
    <submittedName>
        <fullName evidence="11">SDR family NAD(P)-dependent oxidoreductase</fullName>
    </submittedName>
</protein>
<dbReference type="SUPFAM" id="SSF51735">
    <property type="entry name" value="NAD(P)-binding Rossmann-fold domains"/>
    <property type="match status" value="1"/>
</dbReference>
<dbReference type="CDD" id="cd00833">
    <property type="entry name" value="PKS"/>
    <property type="match status" value="3"/>
</dbReference>
<feature type="region of interest" description="Disordered" evidence="8">
    <location>
        <begin position="1252"/>
        <end position="1282"/>
    </location>
</feature>
<dbReference type="Gene3D" id="3.40.50.720">
    <property type="entry name" value="NAD(P)-binding Rossmann-like Domain"/>
    <property type="match status" value="1"/>
</dbReference>
<feature type="compositionally biased region" description="Low complexity" evidence="8">
    <location>
        <begin position="2195"/>
        <end position="2204"/>
    </location>
</feature>
<dbReference type="InterPro" id="IPR020806">
    <property type="entry name" value="PKS_PP-bd"/>
</dbReference>
<feature type="region of interest" description="Disordered" evidence="8">
    <location>
        <begin position="97"/>
        <end position="154"/>
    </location>
</feature>
<keyword evidence="3" id="KW-0596">Phosphopantetheine</keyword>
<evidence type="ECO:0000256" key="4">
    <source>
        <dbReference type="ARBA" id="ARBA00022490"/>
    </source>
</evidence>
<evidence type="ECO:0000256" key="1">
    <source>
        <dbReference type="ARBA" id="ARBA00004496"/>
    </source>
</evidence>
<dbReference type="InterPro" id="IPR018201">
    <property type="entry name" value="Ketoacyl_synth_AS"/>
</dbReference>
<name>A0ABX8C1J0_9ACTN</name>
<feature type="region of interest" description="Disordered" evidence="8">
    <location>
        <begin position="1368"/>
        <end position="1407"/>
    </location>
</feature>
<feature type="compositionally biased region" description="Low complexity" evidence="8">
    <location>
        <begin position="2288"/>
        <end position="2311"/>
    </location>
</feature>
<evidence type="ECO:0000256" key="3">
    <source>
        <dbReference type="ARBA" id="ARBA00022450"/>
    </source>
</evidence>
<dbReference type="PANTHER" id="PTHR43775">
    <property type="entry name" value="FATTY ACID SYNTHASE"/>
    <property type="match status" value="1"/>
</dbReference>
<feature type="domain" description="Ketosynthase family 3 (KS3)" evidence="10">
    <location>
        <begin position="1407"/>
        <end position="1821"/>
    </location>
</feature>
<dbReference type="InterPro" id="IPR013968">
    <property type="entry name" value="PKS_KR"/>
</dbReference>
<dbReference type="InterPro" id="IPR009081">
    <property type="entry name" value="PP-bd_ACP"/>
</dbReference>
<dbReference type="SMART" id="SM00822">
    <property type="entry name" value="PKS_KR"/>
    <property type="match status" value="1"/>
</dbReference>
<dbReference type="Pfam" id="PF08659">
    <property type="entry name" value="KR"/>
    <property type="match status" value="1"/>
</dbReference>
<proteinExistence type="predicted"/>
<dbReference type="CDD" id="cd08953">
    <property type="entry name" value="KR_2_SDR_x"/>
    <property type="match status" value="1"/>
</dbReference>
<feature type="region of interest" description="Disordered" evidence="8">
    <location>
        <begin position="2171"/>
        <end position="2205"/>
    </location>
</feature>
<dbReference type="SMART" id="SM00823">
    <property type="entry name" value="PKS_PP"/>
    <property type="match status" value="4"/>
</dbReference>
<feature type="region of interest" description="Disordered" evidence="8">
    <location>
        <begin position="1994"/>
        <end position="2021"/>
    </location>
</feature>
<dbReference type="Pfam" id="PF00550">
    <property type="entry name" value="PP-binding"/>
    <property type="match status" value="4"/>
</dbReference>
<gene>
    <name evidence="11" type="ORF">KGD83_16535</name>
</gene>
<dbReference type="InterPro" id="IPR016039">
    <property type="entry name" value="Thiolase-like"/>
</dbReference>
<evidence type="ECO:0000256" key="5">
    <source>
        <dbReference type="ARBA" id="ARBA00022553"/>
    </source>
</evidence>
<feature type="domain" description="Carrier" evidence="9">
    <location>
        <begin position="1287"/>
        <end position="1361"/>
    </location>
</feature>
<dbReference type="InterPro" id="IPR036736">
    <property type="entry name" value="ACP-like_sf"/>
</dbReference>
<keyword evidence="12" id="KW-1185">Reference proteome</keyword>
<dbReference type="Gene3D" id="1.10.1200.10">
    <property type="entry name" value="ACP-like"/>
    <property type="match status" value="4"/>
</dbReference>
<dbReference type="Pfam" id="PF22336">
    <property type="entry name" value="RhiE-like_linker"/>
    <property type="match status" value="1"/>
</dbReference>
<dbReference type="Gene3D" id="1.10.1240.100">
    <property type="match status" value="2"/>
</dbReference>
<dbReference type="InterPro" id="IPR050091">
    <property type="entry name" value="PKS_NRPS_Biosynth_Enz"/>
</dbReference>
<dbReference type="Pfam" id="PF16197">
    <property type="entry name" value="KAsynt_C_assoc"/>
    <property type="match status" value="1"/>
</dbReference>
<evidence type="ECO:0000256" key="6">
    <source>
        <dbReference type="ARBA" id="ARBA00022679"/>
    </source>
</evidence>
<evidence type="ECO:0000256" key="2">
    <source>
        <dbReference type="ARBA" id="ARBA00004792"/>
    </source>
</evidence>
<evidence type="ECO:0000256" key="7">
    <source>
        <dbReference type="ARBA" id="ARBA00022737"/>
    </source>
</evidence>
<keyword evidence="5" id="KW-0597">Phosphoprotein</keyword>
<dbReference type="InterPro" id="IPR006162">
    <property type="entry name" value="Ppantetheine_attach_site"/>
</dbReference>
<evidence type="ECO:0000256" key="8">
    <source>
        <dbReference type="SAM" id="MobiDB-lite"/>
    </source>
</evidence>
<dbReference type="SUPFAM" id="SSF53901">
    <property type="entry name" value="Thiolase-like"/>
    <property type="match status" value="3"/>
</dbReference>
<evidence type="ECO:0000259" key="10">
    <source>
        <dbReference type="PROSITE" id="PS52004"/>
    </source>
</evidence>
<dbReference type="EMBL" id="CP074132">
    <property type="protein sequence ID" value="QUX26968.1"/>
    <property type="molecule type" value="Genomic_DNA"/>
</dbReference>
<dbReference type="SMART" id="SM00825">
    <property type="entry name" value="PKS_KS"/>
    <property type="match status" value="3"/>
</dbReference>
<dbReference type="PROSITE" id="PS00606">
    <property type="entry name" value="KS3_1"/>
    <property type="match status" value="1"/>
</dbReference>
<accession>A0ABX8C1J0</accession>
<dbReference type="InterPro" id="IPR020841">
    <property type="entry name" value="PKS_Beta-ketoAc_synthase_dom"/>
</dbReference>
<dbReference type="PROSITE" id="PS50075">
    <property type="entry name" value="CARRIER"/>
    <property type="match status" value="4"/>
</dbReference>
<dbReference type="Proteomes" id="UP000678016">
    <property type="component" value="Chromosome"/>
</dbReference>